<feature type="chain" id="PRO_5042561103" description="TNT domain-containing protein" evidence="1">
    <location>
        <begin position="21"/>
        <end position="267"/>
    </location>
</feature>
<name>A0AAJ0CT06_9HYPO</name>
<reference evidence="3" key="1">
    <citation type="submission" date="2023-06" db="EMBL/GenBank/DDBJ databases">
        <title>Conoideocrella luteorostrata (Hypocreales: Clavicipitaceae), a potential biocontrol fungus for elongate hemlock scale in United States Christmas tree production areas.</title>
        <authorList>
            <person name="Barrett H."/>
            <person name="Lovett B."/>
            <person name="Macias A.M."/>
            <person name="Stajich J.E."/>
            <person name="Kasson M.T."/>
        </authorList>
    </citation>
    <scope>NUCLEOTIDE SEQUENCE</scope>
    <source>
        <strain evidence="3">ARSEF 14590</strain>
    </source>
</reference>
<keyword evidence="4" id="KW-1185">Reference proteome</keyword>
<sequence>MQISLAFVSAVLGFARLALAGPVPEKSINCTGTRDNKEKASFYVCGDERLGPKFPDYFETRRESAPVEAYIISCLVNDYVPFGGMQPGDFLAKYWNGTAEKGGWIYPPANGFAKNNKGVFDIHHQEAEIDHYLDRFGPENGTFLGSIGTPYSKRAISPNNLNPRPNWPIQPDANIYNNYNAYKVIESFKVYKGRIAPWFEQKGAGLQYMLEAGDTVEKLVSAGKLRKLSPQDLIDSRVFHGDKCALERPPIKFSGALDTFLLGSSHG</sequence>
<evidence type="ECO:0000313" key="3">
    <source>
        <dbReference type="EMBL" id="KAK2605941.1"/>
    </source>
</evidence>
<accession>A0AAJ0CT06</accession>
<evidence type="ECO:0000256" key="1">
    <source>
        <dbReference type="SAM" id="SignalP"/>
    </source>
</evidence>
<dbReference type="AlphaFoldDB" id="A0AAJ0CT06"/>
<feature type="domain" description="TNT" evidence="2">
    <location>
        <begin position="130"/>
        <end position="227"/>
    </location>
</feature>
<protein>
    <recommendedName>
        <fullName evidence="2">TNT domain-containing protein</fullName>
    </recommendedName>
</protein>
<dbReference type="GO" id="GO:0050135">
    <property type="term" value="F:NADP+ nucleosidase activity"/>
    <property type="evidence" value="ECO:0007669"/>
    <property type="project" value="InterPro"/>
</dbReference>
<dbReference type="InterPro" id="IPR053024">
    <property type="entry name" value="Fungal_surface_NADase"/>
</dbReference>
<dbReference type="PANTHER" id="PTHR42059">
    <property type="entry name" value="TNT DOMAIN-CONTAINING PROTEIN"/>
    <property type="match status" value="1"/>
</dbReference>
<comment type="caution">
    <text evidence="3">The sequence shown here is derived from an EMBL/GenBank/DDBJ whole genome shotgun (WGS) entry which is preliminary data.</text>
</comment>
<keyword evidence="1" id="KW-0732">Signal</keyword>
<evidence type="ECO:0000259" key="2">
    <source>
        <dbReference type="Pfam" id="PF14021"/>
    </source>
</evidence>
<evidence type="ECO:0000313" key="4">
    <source>
        <dbReference type="Proteomes" id="UP001251528"/>
    </source>
</evidence>
<dbReference type="PANTHER" id="PTHR42059:SF1">
    <property type="entry name" value="TNT DOMAIN-CONTAINING PROTEIN"/>
    <property type="match status" value="1"/>
</dbReference>
<dbReference type="EMBL" id="JASWJB010000049">
    <property type="protein sequence ID" value="KAK2605941.1"/>
    <property type="molecule type" value="Genomic_DNA"/>
</dbReference>
<dbReference type="Pfam" id="PF14021">
    <property type="entry name" value="TNT"/>
    <property type="match status" value="1"/>
</dbReference>
<proteinExistence type="predicted"/>
<feature type="signal peptide" evidence="1">
    <location>
        <begin position="1"/>
        <end position="20"/>
    </location>
</feature>
<dbReference type="Proteomes" id="UP001251528">
    <property type="component" value="Unassembled WGS sequence"/>
</dbReference>
<organism evidence="3 4">
    <name type="scientific">Conoideocrella luteorostrata</name>
    <dbReference type="NCBI Taxonomy" id="1105319"/>
    <lineage>
        <taxon>Eukaryota</taxon>
        <taxon>Fungi</taxon>
        <taxon>Dikarya</taxon>
        <taxon>Ascomycota</taxon>
        <taxon>Pezizomycotina</taxon>
        <taxon>Sordariomycetes</taxon>
        <taxon>Hypocreomycetidae</taxon>
        <taxon>Hypocreales</taxon>
        <taxon>Clavicipitaceae</taxon>
        <taxon>Conoideocrella</taxon>
    </lineage>
</organism>
<dbReference type="InterPro" id="IPR025331">
    <property type="entry name" value="TNT"/>
</dbReference>
<gene>
    <name evidence="3" type="ORF">QQS21_003667</name>
</gene>